<dbReference type="EMBL" id="JAQIZT010000015">
    <property type="protein sequence ID" value="KAJ6970185.1"/>
    <property type="molecule type" value="Genomic_DNA"/>
</dbReference>
<gene>
    <name evidence="1" type="ORF">NC653_034686</name>
</gene>
<keyword evidence="2" id="KW-1185">Reference proteome</keyword>
<dbReference type="Proteomes" id="UP001164929">
    <property type="component" value="Chromosome 15"/>
</dbReference>
<accession>A0AAD6LNB7</accession>
<protein>
    <submittedName>
        <fullName evidence="1">Uncharacterized protein</fullName>
    </submittedName>
</protein>
<sequence>MVTLAFIIFALLLEIVSFGVQFLSVKV</sequence>
<proteinExistence type="predicted"/>
<reference evidence="1" key="1">
    <citation type="journal article" date="2023" name="Mol. Ecol. Resour.">
        <title>Chromosome-level genome assembly of a triploid poplar Populus alba 'Berolinensis'.</title>
        <authorList>
            <person name="Chen S."/>
            <person name="Yu Y."/>
            <person name="Wang X."/>
            <person name="Wang S."/>
            <person name="Zhang T."/>
            <person name="Zhou Y."/>
            <person name="He R."/>
            <person name="Meng N."/>
            <person name="Wang Y."/>
            <person name="Liu W."/>
            <person name="Liu Z."/>
            <person name="Liu J."/>
            <person name="Guo Q."/>
            <person name="Huang H."/>
            <person name="Sederoff R.R."/>
            <person name="Wang G."/>
            <person name="Qu G."/>
            <person name="Chen S."/>
        </authorList>
    </citation>
    <scope>NUCLEOTIDE SEQUENCE</scope>
    <source>
        <strain evidence="1">SC-2020</strain>
    </source>
</reference>
<evidence type="ECO:0000313" key="2">
    <source>
        <dbReference type="Proteomes" id="UP001164929"/>
    </source>
</evidence>
<organism evidence="1 2">
    <name type="scientific">Populus alba x Populus x berolinensis</name>
    <dbReference type="NCBI Taxonomy" id="444605"/>
    <lineage>
        <taxon>Eukaryota</taxon>
        <taxon>Viridiplantae</taxon>
        <taxon>Streptophyta</taxon>
        <taxon>Embryophyta</taxon>
        <taxon>Tracheophyta</taxon>
        <taxon>Spermatophyta</taxon>
        <taxon>Magnoliopsida</taxon>
        <taxon>eudicotyledons</taxon>
        <taxon>Gunneridae</taxon>
        <taxon>Pentapetalae</taxon>
        <taxon>rosids</taxon>
        <taxon>fabids</taxon>
        <taxon>Malpighiales</taxon>
        <taxon>Salicaceae</taxon>
        <taxon>Saliceae</taxon>
        <taxon>Populus</taxon>
    </lineage>
</organism>
<comment type="caution">
    <text evidence="1">The sequence shown here is derived from an EMBL/GenBank/DDBJ whole genome shotgun (WGS) entry which is preliminary data.</text>
</comment>
<name>A0AAD6LNB7_9ROSI</name>
<dbReference type="AlphaFoldDB" id="A0AAD6LNB7"/>
<evidence type="ECO:0000313" key="1">
    <source>
        <dbReference type="EMBL" id="KAJ6970185.1"/>
    </source>
</evidence>